<dbReference type="AlphaFoldDB" id="A0A899G1U6"/>
<evidence type="ECO:0000259" key="2">
    <source>
        <dbReference type="Pfam" id="PF00888"/>
    </source>
</evidence>
<comment type="similarity">
    <text evidence="1">Belongs to the cullin family.</text>
</comment>
<dbReference type="InterPro" id="IPR001373">
    <property type="entry name" value="Cullin_N"/>
</dbReference>
<evidence type="ECO:0000256" key="1">
    <source>
        <dbReference type="ARBA" id="ARBA00006019"/>
    </source>
</evidence>
<dbReference type="Gene3D" id="1.20.1310.10">
    <property type="entry name" value="Cullin Repeats"/>
    <property type="match status" value="1"/>
</dbReference>
<evidence type="ECO:0000313" key="4">
    <source>
        <dbReference type="Proteomes" id="UP000663699"/>
    </source>
</evidence>
<dbReference type="Proteomes" id="UP000663699">
    <property type="component" value="Chromosome 12"/>
</dbReference>
<keyword evidence="4" id="KW-1185">Reference proteome</keyword>
<dbReference type="GO" id="GO:0031625">
    <property type="term" value="F:ubiquitin protein ligase binding"/>
    <property type="evidence" value="ECO:0007669"/>
    <property type="project" value="InterPro"/>
</dbReference>
<dbReference type="InterPro" id="IPR045093">
    <property type="entry name" value="Cullin"/>
</dbReference>
<name>A0A899G1U6_9ASCO</name>
<dbReference type="Pfam" id="PF00888">
    <property type="entry name" value="Cullin"/>
    <property type="match status" value="1"/>
</dbReference>
<organism evidence="3 4">
    <name type="scientific">Pneumocystis wakefieldiae</name>
    <dbReference type="NCBI Taxonomy" id="38082"/>
    <lineage>
        <taxon>Eukaryota</taxon>
        <taxon>Fungi</taxon>
        <taxon>Dikarya</taxon>
        <taxon>Ascomycota</taxon>
        <taxon>Taphrinomycotina</taxon>
        <taxon>Pneumocystomycetes</taxon>
        <taxon>Pneumocystaceae</taxon>
        <taxon>Pneumocystis</taxon>
    </lineage>
</organism>
<reference evidence="3" key="1">
    <citation type="submission" date="2020-06" db="EMBL/GenBank/DDBJ databases">
        <title>Genomes of multiple members of Pneumocystis genus reveal paths to human pathogen Pneumocystis jirovecii.</title>
        <authorList>
            <person name="Cisse O.H."/>
            <person name="Ma L."/>
            <person name="Dekker J."/>
            <person name="Khil P."/>
            <person name="Jo J."/>
            <person name="Brenchley J."/>
            <person name="Blair R."/>
            <person name="Pahar B."/>
            <person name="Chabe M."/>
            <person name="Van Rompay K.A."/>
            <person name="Keesler R."/>
            <person name="Sukura A."/>
            <person name="Hirsch V."/>
            <person name="Kutty G."/>
            <person name="Liu Y."/>
            <person name="Peng L."/>
            <person name="Chen J."/>
            <person name="Song J."/>
            <person name="Weissenbacher-Lang C."/>
            <person name="Xu J."/>
            <person name="Upham N.S."/>
            <person name="Stajich J.E."/>
            <person name="Cuomo C.A."/>
            <person name="Cushion M.T."/>
            <person name="Kovacs J.A."/>
        </authorList>
    </citation>
    <scope>NUCLEOTIDE SEQUENCE</scope>
    <source>
        <strain evidence="3">2A</strain>
    </source>
</reference>
<dbReference type="EMBL" id="CP054543">
    <property type="protein sequence ID" value="QSL66534.1"/>
    <property type="molecule type" value="Genomic_DNA"/>
</dbReference>
<gene>
    <name evidence="3" type="ORF">MERGE_000914</name>
</gene>
<sequence>MKNNQRLKIRTPKKFEKEALEYDWNISWNFLSQAIRDIYKKNSYVLSFEELYRNVYNSVLHKQGDKLYDGIKSIIQEHLENISNFEIQPVYKKIKTLNEINITDIEIIEVSSYYLQTLKNVWNEYIFCTNMISHILKYMDKVYTRQANKLRIYDS</sequence>
<feature type="domain" description="Cullin N-terminal" evidence="2">
    <location>
        <begin position="28"/>
        <end position="154"/>
    </location>
</feature>
<dbReference type="SUPFAM" id="SSF74788">
    <property type="entry name" value="Cullin repeat-like"/>
    <property type="match status" value="1"/>
</dbReference>
<evidence type="ECO:0000313" key="3">
    <source>
        <dbReference type="EMBL" id="QSL66534.1"/>
    </source>
</evidence>
<dbReference type="PANTHER" id="PTHR11932">
    <property type="entry name" value="CULLIN"/>
    <property type="match status" value="1"/>
</dbReference>
<dbReference type="GO" id="GO:0006511">
    <property type="term" value="P:ubiquitin-dependent protein catabolic process"/>
    <property type="evidence" value="ECO:0007669"/>
    <property type="project" value="InterPro"/>
</dbReference>
<dbReference type="InterPro" id="IPR016159">
    <property type="entry name" value="Cullin_repeat-like_dom_sf"/>
</dbReference>
<protein>
    <recommendedName>
        <fullName evidence="2">Cullin N-terminal domain-containing protein</fullName>
    </recommendedName>
</protein>
<accession>A0A899G1U6</accession>
<proteinExistence type="inferred from homology"/>
<dbReference type="OrthoDB" id="27073at2759"/>